<dbReference type="Ensembl" id="ENSCSAVT00000009840.1">
    <property type="protein sequence ID" value="ENSCSAVP00000009722.1"/>
    <property type="gene ID" value="ENSCSAVG00000005706.1"/>
</dbReference>
<dbReference type="AlphaFoldDB" id="H2YWL1"/>
<reference evidence="2" key="1">
    <citation type="submission" date="2003-08" db="EMBL/GenBank/DDBJ databases">
        <authorList>
            <person name="Birren B."/>
            <person name="Nusbaum C."/>
            <person name="Abebe A."/>
            <person name="Abouelleil A."/>
            <person name="Adekoya E."/>
            <person name="Ait-zahra M."/>
            <person name="Allen N."/>
            <person name="Allen T."/>
            <person name="An P."/>
            <person name="Anderson M."/>
            <person name="Anderson S."/>
            <person name="Arachchi H."/>
            <person name="Armbruster J."/>
            <person name="Bachantsang P."/>
            <person name="Baldwin J."/>
            <person name="Barry A."/>
            <person name="Bayul T."/>
            <person name="Blitshsteyn B."/>
            <person name="Bloom T."/>
            <person name="Blye J."/>
            <person name="Boguslavskiy L."/>
            <person name="Borowsky M."/>
            <person name="Boukhgalter B."/>
            <person name="Brunache A."/>
            <person name="Butler J."/>
            <person name="Calixte N."/>
            <person name="Calvo S."/>
            <person name="Camarata J."/>
            <person name="Campo K."/>
            <person name="Chang J."/>
            <person name="Cheshatsang Y."/>
            <person name="Citroen M."/>
            <person name="Collymore A."/>
            <person name="Considine T."/>
            <person name="Cook A."/>
            <person name="Cooke P."/>
            <person name="Corum B."/>
            <person name="Cuomo C."/>
            <person name="David R."/>
            <person name="Dawoe T."/>
            <person name="Degray S."/>
            <person name="Dodge S."/>
            <person name="Dooley K."/>
            <person name="Dorje P."/>
            <person name="Dorjee K."/>
            <person name="Dorris L."/>
            <person name="Duffey N."/>
            <person name="Dupes A."/>
            <person name="Elkins T."/>
            <person name="Engels R."/>
            <person name="Erickson J."/>
            <person name="Farina A."/>
            <person name="Faro S."/>
            <person name="Ferreira P."/>
            <person name="Fischer H."/>
            <person name="Fitzgerald M."/>
            <person name="Foley K."/>
            <person name="Gage D."/>
            <person name="Galagan J."/>
            <person name="Gearin G."/>
            <person name="Gnerre S."/>
            <person name="Gnirke A."/>
            <person name="Goyette A."/>
            <person name="Graham J."/>
            <person name="Grandbois E."/>
            <person name="Gyaltsen K."/>
            <person name="Hafez N."/>
            <person name="Hagopian D."/>
            <person name="Hagos B."/>
            <person name="Hall J."/>
            <person name="Hatcher B."/>
            <person name="Heller A."/>
            <person name="Higgins H."/>
            <person name="Honan T."/>
            <person name="Horn A."/>
            <person name="Houde N."/>
            <person name="Hughes L."/>
            <person name="Hulme W."/>
            <person name="Husby E."/>
            <person name="Iliev I."/>
            <person name="Jaffe D."/>
            <person name="Jones C."/>
            <person name="Kamal M."/>
            <person name="Kamat A."/>
            <person name="Kamvysselis M."/>
            <person name="Karlsson E."/>
            <person name="Kells C."/>
            <person name="Kieu A."/>
            <person name="Kisner P."/>
            <person name="Kodira C."/>
            <person name="Kulbokas E."/>
            <person name="Labutti K."/>
            <person name="Lama D."/>
            <person name="Landers T."/>
            <person name="Leger J."/>
            <person name="Levine S."/>
            <person name="Lewis D."/>
            <person name="Lewis T."/>
            <person name="Lindblad-toh K."/>
            <person name="Liu X."/>
            <person name="Lokyitsang T."/>
            <person name="Lokyitsang Y."/>
            <person name="Lucien O."/>
            <person name="Lui A."/>
            <person name="Ma L.J."/>
            <person name="Mabbitt R."/>
            <person name="Macdonald J."/>
            <person name="Maclean C."/>
            <person name="Major J."/>
            <person name="Manning J."/>
            <person name="Marabella R."/>
            <person name="Maru K."/>
            <person name="Matthews C."/>
            <person name="Mauceli E."/>
            <person name="Mccarthy M."/>
            <person name="Mcdonough S."/>
            <person name="Mcghee T."/>
            <person name="Meldrim J."/>
            <person name="Meneus L."/>
            <person name="Mesirov J."/>
            <person name="Mihalev A."/>
            <person name="Mihova T."/>
            <person name="Mikkelsen T."/>
            <person name="Mlenga V."/>
            <person name="Moru K."/>
            <person name="Mozes J."/>
            <person name="Mulrain L."/>
            <person name="Munson G."/>
            <person name="Naylor J."/>
            <person name="Newes C."/>
            <person name="Nguyen C."/>
            <person name="Nguyen N."/>
            <person name="Nguyen T."/>
            <person name="Nicol R."/>
            <person name="Nielsen C."/>
            <person name="Nizzari M."/>
            <person name="Norbu C."/>
            <person name="Norbu N."/>
            <person name="O'donnell P."/>
            <person name="Okoawo O."/>
            <person name="O'leary S."/>
            <person name="Omotosho B."/>
            <person name="O'neill K."/>
            <person name="Osman S."/>
            <person name="Parker S."/>
            <person name="Perrin D."/>
            <person name="Phunkhang P."/>
            <person name="Piqani B."/>
            <person name="Purcell S."/>
            <person name="Rachupka T."/>
            <person name="Ramasamy U."/>
            <person name="Rameau R."/>
            <person name="Ray V."/>
            <person name="Raymond C."/>
            <person name="Retta R."/>
            <person name="Richardson S."/>
            <person name="Rise C."/>
            <person name="Rodriguez J."/>
            <person name="Rogers J."/>
            <person name="Rogov P."/>
            <person name="Rutman M."/>
            <person name="Schupbach R."/>
            <person name="Seaman C."/>
            <person name="Settipalli S."/>
            <person name="Sharpe T."/>
            <person name="Sheridan J."/>
            <person name="Sherpa N."/>
            <person name="Shi J."/>
            <person name="Smirnov S."/>
            <person name="Smith C."/>
            <person name="Sougnez C."/>
            <person name="Spencer B."/>
            <person name="Stalker J."/>
            <person name="Stange-thomann N."/>
            <person name="Stavropoulos S."/>
            <person name="Stetson K."/>
            <person name="Stone C."/>
            <person name="Stone S."/>
            <person name="Stubbs M."/>
            <person name="Talamas J."/>
            <person name="Tchuinga P."/>
            <person name="Tenzing P."/>
            <person name="Tesfaye S."/>
            <person name="Theodore J."/>
            <person name="Thoulutsang Y."/>
            <person name="Topham K."/>
            <person name="Towey S."/>
            <person name="Tsamla T."/>
            <person name="Tsomo N."/>
            <person name="Vallee D."/>
            <person name="Vassiliev H."/>
            <person name="Venkataraman V."/>
            <person name="Vinson J."/>
            <person name="Vo A."/>
            <person name="Wade C."/>
            <person name="Wang S."/>
            <person name="Wangchuk T."/>
            <person name="Wangdi T."/>
            <person name="Whittaker C."/>
            <person name="Wilkinson J."/>
            <person name="Wu Y."/>
            <person name="Wyman D."/>
            <person name="Yadav S."/>
            <person name="Yang S."/>
            <person name="Yang X."/>
            <person name="Yeager S."/>
            <person name="Yee E."/>
            <person name="Young G."/>
            <person name="Zainoun J."/>
            <person name="Zembeck L."/>
            <person name="Zimmer A."/>
            <person name="Zody M."/>
            <person name="Lander E."/>
        </authorList>
    </citation>
    <scope>NUCLEOTIDE SEQUENCE [LARGE SCALE GENOMIC DNA]</scope>
</reference>
<dbReference type="Proteomes" id="UP000007875">
    <property type="component" value="Unassembled WGS sequence"/>
</dbReference>
<protein>
    <submittedName>
        <fullName evidence="1">Uncharacterized protein</fullName>
    </submittedName>
</protein>
<proteinExistence type="predicted"/>
<name>H2YWL1_CIOSA</name>
<dbReference type="InParanoid" id="H2YWL1"/>
<reference evidence="1" key="2">
    <citation type="submission" date="2025-08" db="UniProtKB">
        <authorList>
            <consortium name="Ensembl"/>
        </authorList>
    </citation>
    <scope>IDENTIFICATION</scope>
</reference>
<sequence>MQRHKLLSHKIGFKKRPISRPTLVMPVSSNSDDTFNSFFGDGSSAVSAIGQSSNPLNTPGYGYKVPAIPLQNEPVPQSEIRASPNRVLWQRNLSSQSFPPQAIASSPSIQHQQRWPIITASSSLQEIQVKEQLRQKSSDLASVS</sequence>
<accession>H2YWL1</accession>
<evidence type="ECO:0000313" key="1">
    <source>
        <dbReference type="Ensembl" id="ENSCSAVP00000009722.1"/>
    </source>
</evidence>
<keyword evidence="2" id="KW-1185">Reference proteome</keyword>
<organism evidence="1 2">
    <name type="scientific">Ciona savignyi</name>
    <name type="common">Pacific transparent sea squirt</name>
    <dbReference type="NCBI Taxonomy" id="51511"/>
    <lineage>
        <taxon>Eukaryota</taxon>
        <taxon>Metazoa</taxon>
        <taxon>Chordata</taxon>
        <taxon>Tunicata</taxon>
        <taxon>Ascidiacea</taxon>
        <taxon>Phlebobranchia</taxon>
        <taxon>Cionidae</taxon>
        <taxon>Ciona</taxon>
    </lineage>
</organism>
<dbReference type="GeneTree" id="ENSGT00710000108187"/>
<reference evidence="1" key="3">
    <citation type="submission" date="2025-09" db="UniProtKB">
        <authorList>
            <consortium name="Ensembl"/>
        </authorList>
    </citation>
    <scope>IDENTIFICATION</scope>
</reference>
<evidence type="ECO:0000313" key="2">
    <source>
        <dbReference type="Proteomes" id="UP000007875"/>
    </source>
</evidence>
<dbReference type="HOGENOM" id="CLU_1800768_0_0_1"/>